<keyword evidence="5 10" id="KW-0297">G-protein coupled receptor</keyword>
<organism evidence="13 14">
    <name type="scientific">Betta splendens</name>
    <name type="common">Siamese fighting fish</name>
    <dbReference type="NCBI Taxonomy" id="158456"/>
    <lineage>
        <taxon>Eukaryota</taxon>
        <taxon>Metazoa</taxon>
        <taxon>Chordata</taxon>
        <taxon>Craniata</taxon>
        <taxon>Vertebrata</taxon>
        <taxon>Euteleostomi</taxon>
        <taxon>Actinopterygii</taxon>
        <taxon>Neopterygii</taxon>
        <taxon>Teleostei</taxon>
        <taxon>Neoteleostei</taxon>
        <taxon>Acanthomorphata</taxon>
        <taxon>Anabantaria</taxon>
        <taxon>Anabantiformes</taxon>
        <taxon>Anabantoidei</taxon>
        <taxon>Osphronemidae</taxon>
        <taxon>Betta</taxon>
    </lineage>
</organism>
<keyword evidence="4 11" id="KW-1133">Transmembrane helix</keyword>
<keyword evidence="2" id="KW-1003">Cell membrane</keyword>
<evidence type="ECO:0000256" key="6">
    <source>
        <dbReference type="ARBA" id="ARBA00023136"/>
    </source>
</evidence>
<name>A0A6P7PB66_BETSP</name>
<keyword evidence="13" id="KW-1185">Reference proteome</keyword>
<dbReference type="PROSITE" id="PS50262">
    <property type="entry name" value="G_PROTEIN_RECEP_F1_2"/>
    <property type="match status" value="1"/>
</dbReference>
<evidence type="ECO:0000313" key="14">
    <source>
        <dbReference type="RefSeq" id="XP_029027508.2"/>
    </source>
</evidence>
<evidence type="ECO:0000256" key="9">
    <source>
        <dbReference type="ARBA" id="ARBA00023224"/>
    </source>
</evidence>
<dbReference type="InterPro" id="IPR017452">
    <property type="entry name" value="GPCR_Rhodpsn_7TM"/>
</dbReference>
<feature type="transmembrane region" description="Helical" evidence="11">
    <location>
        <begin position="106"/>
        <end position="128"/>
    </location>
</feature>
<dbReference type="PRINTS" id="PR01157">
    <property type="entry name" value="P2YPURNOCPTR"/>
</dbReference>
<keyword evidence="9 10" id="KW-0807">Transducer</keyword>
<sequence>MFPLALLLNGVAAWVSLHLKSTSTFVVYLKNLVAADLILTLLIPIRSAAELPDAPTALFKLACRVISTTFYSTLYTCITLLGFISLDRFFKIMAPQSKMVSQNLKFSKVTSGLVWLSLFGGAALPNIILTDKSGVNVTQISSCMVLKGPAGLQSHSITVISLNVLFWIVSVVVAVCYVCIANKVLYSFRKSGSNNSHGNQKIKLRVFLVVIVFVVSFVPYHIIRIPYTFQQVSYSSKTYCFDLRAKFAKEFSLWLATTNTCMDPLLYVFLCREFKEKLVSIVSKVPGSVRAAVTGSAGSSKTRL</sequence>
<dbReference type="InParanoid" id="A0A6P7PB66"/>
<evidence type="ECO:0000259" key="12">
    <source>
        <dbReference type="PROSITE" id="PS50262"/>
    </source>
</evidence>
<feature type="domain" description="G-protein coupled receptors family 1 profile" evidence="12">
    <location>
        <begin position="8"/>
        <end position="267"/>
    </location>
</feature>
<evidence type="ECO:0000256" key="7">
    <source>
        <dbReference type="ARBA" id="ARBA00023157"/>
    </source>
</evidence>
<keyword evidence="7" id="KW-1015">Disulfide bond</keyword>
<proteinExistence type="inferred from homology"/>
<evidence type="ECO:0000256" key="8">
    <source>
        <dbReference type="ARBA" id="ARBA00023170"/>
    </source>
</evidence>
<accession>A0A6P7PB66</accession>
<dbReference type="OrthoDB" id="6163051at2759"/>
<keyword evidence="3 10" id="KW-0812">Transmembrane</keyword>
<dbReference type="SUPFAM" id="SSF81321">
    <property type="entry name" value="Family A G protein-coupled receptor-like"/>
    <property type="match status" value="1"/>
</dbReference>
<dbReference type="InterPro" id="IPR000276">
    <property type="entry name" value="GPCR_Rhodpsn"/>
</dbReference>
<dbReference type="PANTHER" id="PTHR24233">
    <property type="entry name" value="P2Y PURINOCEPTOR-RELATED G-PROTEIN COUPLED RECEPTOR"/>
    <property type="match status" value="1"/>
</dbReference>
<evidence type="ECO:0000256" key="4">
    <source>
        <dbReference type="ARBA" id="ARBA00022989"/>
    </source>
</evidence>
<dbReference type="GeneID" id="114868230"/>
<keyword evidence="6 11" id="KW-0472">Membrane</keyword>
<dbReference type="AlphaFoldDB" id="A0A6P7PB66"/>
<protein>
    <submittedName>
        <fullName evidence="14">P2Y purinoceptor 13-like</fullName>
    </submittedName>
</protein>
<dbReference type="PANTHER" id="PTHR24233:SF10">
    <property type="entry name" value="P2Y PURINOCEPTOR 13"/>
    <property type="match status" value="1"/>
</dbReference>
<evidence type="ECO:0000256" key="1">
    <source>
        <dbReference type="ARBA" id="ARBA00004651"/>
    </source>
</evidence>
<dbReference type="PRINTS" id="PR00237">
    <property type="entry name" value="GPCRRHODOPSN"/>
</dbReference>
<dbReference type="GO" id="GO:0045028">
    <property type="term" value="F:G protein-coupled purinergic nucleotide receptor activity"/>
    <property type="evidence" value="ECO:0007669"/>
    <property type="project" value="InterPro"/>
</dbReference>
<dbReference type="Proteomes" id="UP000515150">
    <property type="component" value="Chromosome 13"/>
</dbReference>
<dbReference type="KEGG" id="bspl:114868230"/>
<dbReference type="InterPro" id="IPR008109">
    <property type="entry name" value="P2Y13_rcpt"/>
</dbReference>
<comment type="subcellular location">
    <subcellularLocation>
        <location evidence="1">Cell membrane</location>
        <topology evidence="1">Multi-pass membrane protein</topology>
    </subcellularLocation>
</comment>
<evidence type="ECO:0000256" key="3">
    <source>
        <dbReference type="ARBA" id="ARBA00022692"/>
    </source>
</evidence>
<feature type="transmembrane region" description="Helical" evidence="11">
    <location>
        <begin position="65"/>
        <end position="86"/>
    </location>
</feature>
<reference evidence="14" key="1">
    <citation type="submission" date="2025-08" db="UniProtKB">
        <authorList>
            <consortium name="RefSeq"/>
        </authorList>
    </citation>
    <scope>IDENTIFICATION</scope>
</reference>
<dbReference type="Pfam" id="PF00001">
    <property type="entry name" value="7tm_1"/>
    <property type="match status" value="1"/>
</dbReference>
<feature type="transmembrane region" description="Helical" evidence="11">
    <location>
        <begin position="164"/>
        <end position="185"/>
    </location>
</feature>
<dbReference type="PRINTS" id="PR01735">
    <property type="entry name" value="P2Y13PRNCPTR"/>
</dbReference>
<evidence type="ECO:0000313" key="13">
    <source>
        <dbReference type="Proteomes" id="UP000515150"/>
    </source>
</evidence>
<keyword evidence="8 10" id="KW-0675">Receptor</keyword>
<dbReference type="Gene3D" id="1.20.1070.10">
    <property type="entry name" value="Rhodopsin 7-helix transmembrane proteins"/>
    <property type="match status" value="1"/>
</dbReference>
<dbReference type="PROSITE" id="PS00237">
    <property type="entry name" value="G_PROTEIN_RECEP_F1_1"/>
    <property type="match status" value="1"/>
</dbReference>
<evidence type="ECO:0000256" key="5">
    <source>
        <dbReference type="ARBA" id="ARBA00023040"/>
    </source>
</evidence>
<gene>
    <name evidence="14" type="primary">LOC114868230</name>
</gene>
<dbReference type="GO" id="GO:0005886">
    <property type="term" value="C:plasma membrane"/>
    <property type="evidence" value="ECO:0007669"/>
    <property type="project" value="UniProtKB-SubCell"/>
</dbReference>
<feature type="transmembrane region" description="Helical" evidence="11">
    <location>
        <begin position="206"/>
        <end position="223"/>
    </location>
</feature>
<dbReference type="RefSeq" id="XP_029027508.2">
    <property type="nucleotide sequence ID" value="XM_029171675.3"/>
</dbReference>
<evidence type="ECO:0000256" key="11">
    <source>
        <dbReference type="SAM" id="Phobius"/>
    </source>
</evidence>
<comment type="similarity">
    <text evidence="10">Belongs to the G-protein coupled receptor 1 family.</text>
</comment>
<evidence type="ECO:0000256" key="2">
    <source>
        <dbReference type="ARBA" id="ARBA00022475"/>
    </source>
</evidence>
<feature type="transmembrane region" description="Helical" evidence="11">
    <location>
        <begin position="251"/>
        <end position="270"/>
    </location>
</feature>
<evidence type="ECO:0000256" key="10">
    <source>
        <dbReference type="RuleBase" id="RU000688"/>
    </source>
</evidence>